<name>A0A9N9P798_9GLOM</name>
<dbReference type="OrthoDB" id="2404197at2759"/>
<dbReference type="InterPro" id="IPR013761">
    <property type="entry name" value="SAM/pointed_sf"/>
</dbReference>
<evidence type="ECO:0000313" key="1">
    <source>
        <dbReference type="EMBL" id="CAG8793431.1"/>
    </source>
</evidence>
<keyword evidence="2" id="KW-1185">Reference proteome</keyword>
<comment type="caution">
    <text evidence="1">The sequence shown here is derived from an EMBL/GenBank/DDBJ whole genome shotgun (WGS) entry which is preliminary data.</text>
</comment>
<dbReference type="AlphaFoldDB" id="A0A9N9P798"/>
<organism evidence="1 2">
    <name type="scientific">Dentiscutata erythropus</name>
    <dbReference type="NCBI Taxonomy" id="1348616"/>
    <lineage>
        <taxon>Eukaryota</taxon>
        <taxon>Fungi</taxon>
        <taxon>Fungi incertae sedis</taxon>
        <taxon>Mucoromycota</taxon>
        <taxon>Glomeromycotina</taxon>
        <taxon>Glomeromycetes</taxon>
        <taxon>Diversisporales</taxon>
        <taxon>Gigasporaceae</taxon>
        <taxon>Dentiscutata</taxon>
    </lineage>
</organism>
<sequence>MSSHSSSPSSPSSVYSNEEKITRTMGDVIKDYDTEELIDYLQRSNLKLDDDDFAILRKQKVAGSDFLKLTEEKLEKWGMLGGPTTRIIEFIEKLNETKLRSFSSYKTLDELKDVLRKYKVNGEKITFIKQFNPVYEEIGDGDKDLKQCMKEIILRLSNLEIMQDSTNEATRCIFITSILNASIAITRKLTNDEEIYIAYQDDVSGEDSVGRVDYSIRGNEDLICIAEGKPRNVEIGYLQNIKQLESASIMNKRKRNAEQAFQNDDDYLYGIVSSATEWHFIKLCAEGLYCTSKSEYRINLSKTALKEDLESIKRGVKKVVGVVVGLLRDRITMCDEHEIKKRQVIPEVSVPSTSIFRNTELGKSKISARAPLLKNSHRKKGAENIFQMISDGIQNDAQSRKCILSSSNDILSQQSQISSTVPLLTLAQLFDKATDAEYGAIHANQEEI</sequence>
<dbReference type="EMBL" id="CAJVPY010028892">
    <property type="protein sequence ID" value="CAG8793431.1"/>
    <property type="molecule type" value="Genomic_DNA"/>
</dbReference>
<reference evidence="1" key="1">
    <citation type="submission" date="2021-06" db="EMBL/GenBank/DDBJ databases">
        <authorList>
            <person name="Kallberg Y."/>
            <person name="Tangrot J."/>
            <person name="Rosling A."/>
        </authorList>
    </citation>
    <scope>NUCLEOTIDE SEQUENCE</scope>
    <source>
        <strain evidence="1">MA453B</strain>
    </source>
</reference>
<gene>
    <name evidence="1" type="ORF">DERYTH_LOCUS21883</name>
</gene>
<dbReference type="Proteomes" id="UP000789405">
    <property type="component" value="Unassembled WGS sequence"/>
</dbReference>
<proteinExistence type="predicted"/>
<accession>A0A9N9P798</accession>
<evidence type="ECO:0000313" key="2">
    <source>
        <dbReference type="Proteomes" id="UP000789405"/>
    </source>
</evidence>
<dbReference type="Gene3D" id="1.10.150.50">
    <property type="entry name" value="Transcription Factor, Ets-1"/>
    <property type="match status" value="1"/>
</dbReference>
<protein>
    <submittedName>
        <fullName evidence="1">8239_t:CDS:1</fullName>
    </submittedName>
</protein>
<feature type="non-terminal residue" evidence="1">
    <location>
        <position position="1"/>
    </location>
</feature>